<evidence type="ECO:0000313" key="2">
    <source>
        <dbReference type="EMBL" id="GAA1390174.1"/>
    </source>
</evidence>
<protein>
    <submittedName>
        <fullName evidence="2">Uncharacterized protein</fullName>
    </submittedName>
</protein>
<sequence length="72" mass="7307">MPVRAPRPVHRVELVHGALPEGPAALLARLLTGEEAGGARPANGARPMSGAQSANGAQPTMRAPGQHGPSTR</sequence>
<name>A0ABN1XTY7_9ACTN</name>
<dbReference type="EMBL" id="BAAAKJ010000095">
    <property type="protein sequence ID" value="GAA1390174.1"/>
    <property type="molecule type" value="Genomic_DNA"/>
</dbReference>
<evidence type="ECO:0000256" key="1">
    <source>
        <dbReference type="SAM" id="MobiDB-lite"/>
    </source>
</evidence>
<accession>A0ABN1XTY7</accession>
<feature type="compositionally biased region" description="Low complexity" evidence="1">
    <location>
        <begin position="37"/>
        <end position="47"/>
    </location>
</feature>
<dbReference type="Proteomes" id="UP001499863">
    <property type="component" value="Unassembled WGS sequence"/>
</dbReference>
<comment type="caution">
    <text evidence="2">The sequence shown here is derived from an EMBL/GenBank/DDBJ whole genome shotgun (WGS) entry which is preliminary data.</text>
</comment>
<evidence type="ECO:0000313" key="3">
    <source>
        <dbReference type="Proteomes" id="UP001499863"/>
    </source>
</evidence>
<organism evidence="2 3">
    <name type="scientific">Kitasatospora putterlickiae</name>
    <dbReference type="NCBI Taxonomy" id="221725"/>
    <lineage>
        <taxon>Bacteria</taxon>
        <taxon>Bacillati</taxon>
        <taxon>Actinomycetota</taxon>
        <taxon>Actinomycetes</taxon>
        <taxon>Kitasatosporales</taxon>
        <taxon>Streptomycetaceae</taxon>
        <taxon>Kitasatospora</taxon>
    </lineage>
</organism>
<proteinExistence type="predicted"/>
<keyword evidence="3" id="KW-1185">Reference proteome</keyword>
<reference evidence="2 3" key="1">
    <citation type="journal article" date="2019" name="Int. J. Syst. Evol. Microbiol.">
        <title>The Global Catalogue of Microorganisms (GCM) 10K type strain sequencing project: providing services to taxonomists for standard genome sequencing and annotation.</title>
        <authorList>
            <consortium name="The Broad Institute Genomics Platform"/>
            <consortium name="The Broad Institute Genome Sequencing Center for Infectious Disease"/>
            <person name="Wu L."/>
            <person name="Ma J."/>
        </authorList>
    </citation>
    <scope>NUCLEOTIDE SEQUENCE [LARGE SCALE GENOMIC DNA]</scope>
    <source>
        <strain evidence="2 3">JCM 12393</strain>
    </source>
</reference>
<gene>
    <name evidence="2" type="ORF">GCM10009639_18530</name>
</gene>
<feature type="region of interest" description="Disordered" evidence="1">
    <location>
        <begin position="37"/>
        <end position="72"/>
    </location>
</feature>